<dbReference type="GO" id="GO:0005319">
    <property type="term" value="F:lipid transporter activity"/>
    <property type="evidence" value="ECO:0007669"/>
    <property type="project" value="TreeGrafter"/>
</dbReference>
<dbReference type="PANTHER" id="PTHR17357:SF0">
    <property type="entry name" value="GANGLIOSIDE GM2 ACTIVATOR"/>
    <property type="match status" value="1"/>
</dbReference>
<dbReference type="GO" id="GO:0009898">
    <property type="term" value="C:cytoplasmic side of plasma membrane"/>
    <property type="evidence" value="ECO:0007669"/>
    <property type="project" value="TreeGrafter"/>
</dbReference>
<proteinExistence type="predicted"/>
<feature type="chain" id="PRO_5037111495" evidence="2">
    <location>
        <begin position="21"/>
        <end position="199"/>
    </location>
</feature>
<dbReference type="Gene3D" id="2.70.220.10">
    <property type="entry name" value="Ganglioside GM2 activator"/>
    <property type="match status" value="1"/>
</dbReference>
<dbReference type="AlphaFoldDB" id="A0A914X5C2"/>
<keyword evidence="1 2" id="KW-0732">Signal</keyword>
<keyword evidence="3" id="KW-1185">Reference proteome</keyword>
<dbReference type="Proteomes" id="UP000887566">
    <property type="component" value="Unplaced"/>
</dbReference>
<dbReference type="InterPro" id="IPR028996">
    <property type="entry name" value="GM2-AP"/>
</dbReference>
<dbReference type="PANTHER" id="PTHR17357">
    <property type="entry name" value="GM2 GANGLIOSIDE ACTIVATOR PROTEIN"/>
    <property type="match status" value="1"/>
</dbReference>
<accession>A0A914X5C2</accession>
<evidence type="ECO:0000313" key="4">
    <source>
        <dbReference type="WBParaSite" id="PSAMB.scaffold6473size9407.g28553.t1"/>
    </source>
</evidence>
<evidence type="ECO:0000256" key="1">
    <source>
        <dbReference type="ARBA" id="ARBA00022729"/>
    </source>
</evidence>
<dbReference type="SUPFAM" id="SSF63707">
    <property type="entry name" value="Ganglioside M2 (gm2) activator"/>
    <property type="match status" value="1"/>
</dbReference>
<dbReference type="InterPro" id="IPR036846">
    <property type="entry name" value="GM2-AP_sf"/>
</dbReference>
<evidence type="ECO:0000313" key="3">
    <source>
        <dbReference type="Proteomes" id="UP000887566"/>
    </source>
</evidence>
<evidence type="ECO:0000256" key="2">
    <source>
        <dbReference type="SAM" id="SignalP"/>
    </source>
</evidence>
<name>A0A914X5C2_9BILA</name>
<sequence>MLHSLLLFVIATVPISFVEARPTRENGTSPNLVRRVRFVDCGLESNSSALLVDQFDIGPMPIKIPGPLPLRIGANILRHVPNNVDVKIVLRKKRKVDDEIDYFLKNRRSEDWVKLPCMSGFGSCKFYDIPTCLITEHVLGCPLEMRRYSINRQLVLTQPSVAFDRLLEGDYRVTLKIRHPVTREILSCLRAQFSLATQK</sequence>
<feature type="signal peptide" evidence="2">
    <location>
        <begin position="1"/>
        <end position="20"/>
    </location>
</feature>
<dbReference type="GO" id="GO:0006689">
    <property type="term" value="P:ganglioside catabolic process"/>
    <property type="evidence" value="ECO:0007669"/>
    <property type="project" value="InterPro"/>
</dbReference>
<dbReference type="GO" id="GO:0008047">
    <property type="term" value="F:enzyme activator activity"/>
    <property type="evidence" value="ECO:0007669"/>
    <property type="project" value="InterPro"/>
</dbReference>
<dbReference type="WBParaSite" id="PSAMB.scaffold6473size9407.g28553.t1">
    <property type="protein sequence ID" value="PSAMB.scaffold6473size9407.g28553.t1"/>
    <property type="gene ID" value="PSAMB.scaffold6473size9407.g28553"/>
</dbReference>
<organism evidence="3 4">
    <name type="scientific">Plectus sambesii</name>
    <dbReference type="NCBI Taxonomy" id="2011161"/>
    <lineage>
        <taxon>Eukaryota</taxon>
        <taxon>Metazoa</taxon>
        <taxon>Ecdysozoa</taxon>
        <taxon>Nematoda</taxon>
        <taxon>Chromadorea</taxon>
        <taxon>Plectida</taxon>
        <taxon>Plectina</taxon>
        <taxon>Plectoidea</taxon>
        <taxon>Plectidae</taxon>
        <taxon>Plectus</taxon>
    </lineage>
</organism>
<reference evidence="4" key="1">
    <citation type="submission" date="2022-11" db="UniProtKB">
        <authorList>
            <consortium name="WormBaseParasite"/>
        </authorList>
    </citation>
    <scope>IDENTIFICATION</scope>
</reference>
<protein>
    <submittedName>
        <fullName evidence="4">MD-2-related lipid-recognition domain-containing protein</fullName>
    </submittedName>
</protein>